<dbReference type="InterPro" id="IPR011010">
    <property type="entry name" value="DNA_brk_join_enz"/>
</dbReference>
<accession>A0A2W7C4Z9</accession>
<evidence type="ECO:0000256" key="3">
    <source>
        <dbReference type="ARBA" id="ARBA00023125"/>
    </source>
</evidence>
<dbReference type="Gene3D" id="3.30.160.390">
    <property type="entry name" value="Integrase, DNA-binding domain"/>
    <property type="match status" value="1"/>
</dbReference>
<dbReference type="RefSeq" id="WP_342633870.1">
    <property type="nucleotide sequence ID" value="NZ_MZXV01000040.1"/>
</dbReference>
<evidence type="ECO:0000313" key="7">
    <source>
        <dbReference type="Proteomes" id="UP000248616"/>
    </source>
</evidence>
<dbReference type="Gene3D" id="1.10.150.130">
    <property type="match status" value="1"/>
</dbReference>
<keyword evidence="7" id="KW-1185">Reference proteome</keyword>
<organism evidence="6 7">
    <name type="scientific">Mesorhizobium kowhaii</name>
    <dbReference type="NCBI Taxonomy" id="1300272"/>
    <lineage>
        <taxon>Bacteria</taxon>
        <taxon>Pseudomonadati</taxon>
        <taxon>Pseudomonadota</taxon>
        <taxon>Alphaproteobacteria</taxon>
        <taxon>Hyphomicrobiales</taxon>
        <taxon>Phyllobacteriaceae</taxon>
        <taxon>Mesorhizobium</taxon>
    </lineage>
</organism>
<name>A0A2W7C4Z9_9HYPH</name>
<dbReference type="Proteomes" id="UP000248616">
    <property type="component" value="Unassembled WGS sequence"/>
</dbReference>
<dbReference type="Pfam" id="PF00589">
    <property type="entry name" value="Phage_integrase"/>
    <property type="match status" value="1"/>
</dbReference>
<dbReference type="CDD" id="cd00801">
    <property type="entry name" value="INT_P4_C"/>
    <property type="match status" value="1"/>
</dbReference>
<dbReference type="PANTHER" id="PTHR30629">
    <property type="entry name" value="PROPHAGE INTEGRASE"/>
    <property type="match status" value="1"/>
</dbReference>
<dbReference type="SUPFAM" id="SSF56349">
    <property type="entry name" value="DNA breaking-rejoining enzymes"/>
    <property type="match status" value="1"/>
</dbReference>
<comment type="caution">
    <text evidence="6">The sequence shown here is derived from an EMBL/GenBank/DDBJ whole genome shotgun (WGS) entry which is preliminary data.</text>
</comment>
<feature type="domain" description="Tyr recombinase" evidence="5">
    <location>
        <begin position="250"/>
        <end position="421"/>
    </location>
</feature>
<dbReference type="PROSITE" id="PS51898">
    <property type="entry name" value="TYR_RECOMBINASE"/>
    <property type="match status" value="1"/>
</dbReference>
<dbReference type="EMBL" id="MZXV01000040">
    <property type="protein sequence ID" value="PZV36898.1"/>
    <property type="molecule type" value="Genomic_DNA"/>
</dbReference>
<dbReference type="InterPro" id="IPR010998">
    <property type="entry name" value="Integrase_recombinase_N"/>
</dbReference>
<dbReference type="InterPro" id="IPR013762">
    <property type="entry name" value="Integrase-like_cat_sf"/>
</dbReference>
<dbReference type="AlphaFoldDB" id="A0A2W7C4Z9"/>
<dbReference type="Gene3D" id="1.10.443.10">
    <property type="entry name" value="Intergrase catalytic core"/>
    <property type="match status" value="1"/>
</dbReference>
<dbReference type="InterPro" id="IPR002104">
    <property type="entry name" value="Integrase_catalytic"/>
</dbReference>
<keyword evidence="3" id="KW-0238">DNA-binding</keyword>
<evidence type="ECO:0000256" key="2">
    <source>
        <dbReference type="ARBA" id="ARBA00022908"/>
    </source>
</evidence>
<dbReference type="GO" id="GO:0015074">
    <property type="term" value="P:DNA integration"/>
    <property type="evidence" value="ECO:0007669"/>
    <property type="project" value="UniProtKB-KW"/>
</dbReference>
<gene>
    <name evidence="6" type="ORF">B5V02_19545</name>
</gene>
<comment type="similarity">
    <text evidence="1">Belongs to the 'phage' integrase family.</text>
</comment>
<proteinExistence type="inferred from homology"/>
<evidence type="ECO:0000256" key="1">
    <source>
        <dbReference type="ARBA" id="ARBA00008857"/>
    </source>
</evidence>
<dbReference type="InterPro" id="IPR050808">
    <property type="entry name" value="Phage_Integrase"/>
</dbReference>
<keyword evidence="2" id="KW-0229">DNA integration</keyword>
<dbReference type="GO" id="GO:0006310">
    <property type="term" value="P:DNA recombination"/>
    <property type="evidence" value="ECO:0007669"/>
    <property type="project" value="UniProtKB-KW"/>
</dbReference>
<dbReference type="PANTHER" id="PTHR30629:SF2">
    <property type="entry name" value="PROPHAGE INTEGRASE INTS-RELATED"/>
    <property type="match status" value="1"/>
</dbReference>
<sequence>MKAFLVFISGFSYDWASNTSGMGMGKLTDTWLKRTKIASGIYGDGDRLYLRVQGKSRAWLFIYTSSPADGKRRRELGLGGYPAVSLANARRAADKARDILANGNDPIAVKHEVAVEVVPPKVWTLQEVCEEYIVAKSSEWNAAGAARYRGYVANHLTLSVTVQNGIQKSEISNVRAASPREGQRCETAFPLSNVTVADIERWLKPVWHTPTGPYLRSFLERVIDYAMVKGYMPQGLNPARYRGHLEHVLPRVKRVTRSHEAMPWADVPTCYAGLTGYAANALRFTILTAARQVEVREMRWREVDLAAGLWRIPAERYKTRREHIVPLSPQALAVLGPVGKPDDLVFEGCKKGRPISQHIFKGLLNGEYDPHGFRTSFVVWCVEAGGFTDELAQRCLGHIIGTATTRAYQRSDFIAQRRACLEAWAAFVGNSSQG</sequence>
<dbReference type="InterPro" id="IPR025166">
    <property type="entry name" value="Integrase_DNA_bind_dom"/>
</dbReference>
<dbReference type="GO" id="GO:0003677">
    <property type="term" value="F:DNA binding"/>
    <property type="evidence" value="ECO:0007669"/>
    <property type="project" value="UniProtKB-KW"/>
</dbReference>
<protein>
    <recommendedName>
        <fullName evidence="5">Tyr recombinase domain-containing protein</fullName>
    </recommendedName>
</protein>
<evidence type="ECO:0000313" key="6">
    <source>
        <dbReference type="EMBL" id="PZV36898.1"/>
    </source>
</evidence>
<dbReference type="InterPro" id="IPR038488">
    <property type="entry name" value="Integrase_DNA-bd_sf"/>
</dbReference>
<evidence type="ECO:0000259" key="5">
    <source>
        <dbReference type="PROSITE" id="PS51898"/>
    </source>
</evidence>
<keyword evidence="4" id="KW-0233">DNA recombination</keyword>
<reference evidence="7" key="1">
    <citation type="submission" date="2017-03" db="EMBL/GenBank/DDBJ databases">
        <authorList>
            <person name="Safronova V.I."/>
            <person name="Sazanova A.L."/>
            <person name="Chirak E.R."/>
        </authorList>
    </citation>
    <scope>NUCLEOTIDE SEQUENCE [LARGE SCALE GENOMIC DNA]</scope>
    <source>
        <strain evidence="7">Ach-343</strain>
    </source>
</reference>
<evidence type="ECO:0000256" key="4">
    <source>
        <dbReference type="ARBA" id="ARBA00023172"/>
    </source>
</evidence>
<dbReference type="Pfam" id="PF13356">
    <property type="entry name" value="Arm-DNA-bind_3"/>
    <property type="match status" value="1"/>
</dbReference>